<dbReference type="AlphaFoldDB" id="A0AAV7TF87"/>
<keyword evidence="2" id="KW-1185">Reference proteome</keyword>
<evidence type="ECO:0000313" key="1">
    <source>
        <dbReference type="EMBL" id="KAJ1175004.1"/>
    </source>
</evidence>
<dbReference type="Proteomes" id="UP001066276">
    <property type="component" value="Chromosome 3_2"/>
</dbReference>
<evidence type="ECO:0000313" key="2">
    <source>
        <dbReference type="Proteomes" id="UP001066276"/>
    </source>
</evidence>
<gene>
    <name evidence="1" type="ORF">NDU88_000295</name>
</gene>
<reference evidence="1" key="1">
    <citation type="journal article" date="2022" name="bioRxiv">
        <title>Sequencing and chromosome-scale assembly of the giantPleurodeles waltlgenome.</title>
        <authorList>
            <person name="Brown T."/>
            <person name="Elewa A."/>
            <person name="Iarovenko S."/>
            <person name="Subramanian E."/>
            <person name="Araus A.J."/>
            <person name="Petzold A."/>
            <person name="Susuki M."/>
            <person name="Suzuki K.-i.T."/>
            <person name="Hayashi T."/>
            <person name="Toyoda A."/>
            <person name="Oliveira C."/>
            <person name="Osipova E."/>
            <person name="Leigh N.D."/>
            <person name="Simon A."/>
            <person name="Yun M.H."/>
        </authorList>
    </citation>
    <scope>NUCLEOTIDE SEQUENCE</scope>
    <source>
        <strain evidence="1">20211129_DDA</strain>
        <tissue evidence="1">Liver</tissue>
    </source>
</reference>
<protein>
    <submittedName>
        <fullName evidence="1">Uncharacterized protein</fullName>
    </submittedName>
</protein>
<sequence>MIPCSNRYGPLGNDEGLYNATTHNRIGTCMDGGVDISPPWGSDRPQRLHNNLDLVSVHRKLDEVKNLVRLLVKQLTRDSGLPCGCSCSRSRLNVPYSVMRCTSTIAAVSDPRFQADNQYLQPRFIPNSTAPASHAEGRPAPPEAIQHKCVTDFKDQSFARPDRSDKITSVDYNKDPGGEGRELALRFLVEQPPHQIIVLRHLMMVYIWLG</sequence>
<organism evidence="1 2">
    <name type="scientific">Pleurodeles waltl</name>
    <name type="common">Iberian ribbed newt</name>
    <dbReference type="NCBI Taxonomy" id="8319"/>
    <lineage>
        <taxon>Eukaryota</taxon>
        <taxon>Metazoa</taxon>
        <taxon>Chordata</taxon>
        <taxon>Craniata</taxon>
        <taxon>Vertebrata</taxon>
        <taxon>Euteleostomi</taxon>
        <taxon>Amphibia</taxon>
        <taxon>Batrachia</taxon>
        <taxon>Caudata</taxon>
        <taxon>Salamandroidea</taxon>
        <taxon>Salamandridae</taxon>
        <taxon>Pleurodelinae</taxon>
        <taxon>Pleurodeles</taxon>
    </lineage>
</organism>
<dbReference type="EMBL" id="JANPWB010000006">
    <property type="protein sequence ID" value="KAJ1175004.1"/>
    <property type="molecule type" value="Genomic_DNA"/>
</dbReference>
<comment type="caution">
    <text evidence="1">The sequence shown here is derived from an EMBL/GenBank/DDBJ whole genome shotgun (WGS) entry which is preliminary data.</text>
</comment>
<name>A0AAV7TF87_PLEWA</name>
<proteinExistence type="predicted"/>
<accession>A0AAV7TF87</accession>